<reference evidence="16" key="1">
    <citation type="submission" date="2020-10" db="EMBL/GenBank/DDBJ databases">
        <title>Bacterium isolated from coastal waters sediment.</title>
        <authorList>
            <person name="Chen R.-J."/>
            <person name="Lu D.-C."/>
            <person name="Zhu K.-L."/>
            <person name="Du Z.-J."/>
        </authorList>
    </citation>
    <scope>NUCLEOTIDE SEQUENCE</scope>
    <source>
        <strain evidence="16">N1Y112</strain>
    </source>
</reference>
<comment type="function">
    <text evidence="10 11">Catalyzes the formation of 5-methyl-uridine at position 1939 (m5U1939) in 23S rRNA.</text>
</comment>
<dbReference type="Pfam" id="PF05958">
    <property type="entry name" value="tRNA_U5-meth_tr"/>
    <property type="match status" value="1"/>
</dbReference>
<dbReference type="HAMAP" id="MF_01010">
    <property type="entry name" value="23SrRNA_methyltr_RlmD"/>
    <property type="match status" value="1"/>
</dbReference>
<evidence type="ECO:0000313" key="16">
    <source>
        <dbReference type="EMBL" id="MBE9399460.1"/>
    </source>
</evidence>
<dbReference type="PANTHER" id="PTHR11061">
    <property type="entry name" value="RNA M5U METHYLTRANSFERASE"/>
    <property type="match status" value="1"/>
</dbReference>
<dbReference type="NCBIfam" id="NF009639">
    <property type="entry name" value="PRK13168.1"/>
    <property type="match status" value="1"/>
</dbReference>
<feature type="binding site" evidence="11">
    <location>
        <position position="359"/>
    </location>
    <ligand>
        <name>S-adenosyl-L-methionine</name>
        <dbReference type="ChEBI" id="CHEBI:59789"/>
    </ligand>
</feature>
<dbReference type="RefSeq" id="WP_193955156.1">
    <property type="nucleotide sequence ID" value="NZ_JADEYS010000028.1"/>
</dbReference>
<evidence type="ECO:0000256" key="4">
    <source>
        <dbReference type="ARBA" id="ARBA00022679"/>
    </source>
</evidence>
<keyword evidence="3 11" id="KW-0489">Methyltransferase</keyword>
<dbReference type="NCBIfam" id="TIGR00479">
    <property type="entry name" value="rumA"/>
    <property type="match status" value="1"/>
</dbReference>
<sequence length="451" mass="50246">MRKRSAPRRHSANKKKPVTLDGAPIQLSIEGLSHEGRGIARHNGKTLFVAGALPGEEVEARITKTHRRFDEAQCINVIQASEDRAEPICEHYGVCGGCDLQHLTHARQIEEKQRIVLDQLERLGKIQPEATESPLHSPASKYRRSARLGVNQLQRDNSVVVGFRRRASNKLTRIDHCPVLNDTLNQTIQLLQNALDQAGQVRDITHAEISMGDQEGALTLRIKKRPSDALLDAISLAANQLDLRLYLDDGQNTLAYTDAADLHYRLPDQDIKLSFEPGDFLQVNAGVNEQMISRALEWLQPTPDDRILDLFSGIGNFTLPLALNAGEVVGVEGSDTMVQRAAANAEANGLANCAFYRANLSNDLRHHRWFNQGFNKIVLDPPRTGALEAIKQLEHYQADQILYVSCNPSALARDAAELVAMGYRFSRFCVMDMFPQTSHVESLALFEKPEK</sequence>
<evidence type="ECO:0000256" key="14">
    <source>
        <dbReference type="SAM" id="MobiDB-lite"/>
    </source>
</evidence>
<dbReference type="EC" id="2.1.1.190" evidence="11"/>
<dbReference type="PROSITE" id="PS01231">
    <property type="entry name" value="TRMA_2"/>
    <property type="match status" value="1"/>
</dbReference>
<evidence type="ECO:0000256" key="5">
    <source>
        <dbReference type="ARBA" id="ARBA00022691"/>
    </source>
</evidence>
<comment type="similarity">
    <text evidence="11">Belongs to the class I-like SAM-binding methyltransferase superfamily. RNA M5U methyltransferase family. RlmD subfamily.</text>
</comment>
<keyword evidence="6 11" id="KW-0479">Metal-binding</keyword>
<dbReference type="Proteomes" id="UP000640333">
    <property type="component" value="Unassembled WGS sequence"/>
</dbReference>
<dbReference type="CDD" id="cd02440">
    <property type="entry name" value="AdoMet_MTases"/>
    <property type="match status" value="1"/>
</dbReference>
<evidence type="ECO:0000256" key="11">
    <source>
        <dbReference type="HAMAP-Rule" id="MF_01010"/>
    </source>
</evidence>
<protein>
    <recommendedName>
        <fullName evidence="11">23S rRNA (uracil(1939)-C(5))-methyltransferase RlmD</fullName>
        <ecNumber evidence="11">2.1.1.190</ecNumber>
    </recommendedName>
    <alternativeName>
        <fullName evidence="11">23S rRNA(m5U1939)-methyltransferase</fullName>
    </alternativeName>
</protein>
<evidence type="ECO:0000313" key="17">
    <source>
        <dbReference type="Proteomes" id="UP000640333"/>
    </source>
</evidence>
<dbReference type="InterPro" id="IPR030391">
    <property type="entry name" value="MeTrfase_TrmA_CS"/>
</dbReference>
<dbReference type="SUPFAM" id="SSF50249">
    <property type="entry name" value="Nucleic acid-binding proteins"/>
    <property type="match status" value="1"/>
</dbReference>
<evidence type="ECO:0000256" key="10">
    <source>
        <dbReference type="ARBA" id="ARBA00059995"/>
    </source>
</evidence>
<dbReference type="Gene3D" id="3.40.50.150">
    <property type="entry name" value="Vaccinia Virus protein VP39"/>
    <property type="match status" value="1"/>
</dbReference>
<evidence type="ECO:0000256" key="8">
    <source>
        <dbReference type="ARBA" id="ARBA00023014"/>
    </source>
</evidence>
<evidence type="ECO:0000256" key="12">
    <source>
        <dbReference type="PROSITE-ProRule" id="PRU01024"/>
    </source>
</evidence>
<dbReference type="PROSITE" id="PS50926">
    <property type="entry name" value="TRAM"/>
    <property type="match status" value="1"/>
</dbReference>
<dbReference type="EMBL" id="JADEYS010000028">
    <property type="protein sequence ID" value="MBE9399460.1"/>
    <property type="molecule type" value="Genomic_DNA"/>
</dbReference>
<dbReference type="InterPro" id="IPR030390">
    <property type="entry name" value="MeTrfase_TrmA_AS"/>
</dbReference>
<accession>A0A8J7FDF8</accession>
<dbReference type="InterPro" id="IPR012340">
    <property type="entry name" value="NA-bd_OB-fold"/>
</dbReference>
<keyword evidence="2 11" id="KW-0698">rRNA processing</keyword>
<organism evidence="16 17">
    <name type="scientific">Pontibacterium sinense</name>
    <dbReference type="NCBI Taxonomy" id="2781979"/>
    <lineage>
        <taxon>Bacteria</taxon>
        <taxon>Pseudomonadati</taxon>
        <taxon>Pseudomonadota</taxon>
        <taxon>Gammaproteobacteria</taxon>
        <taxon>Oceanospirillales</taxon>
        <taxon>Oceanospirillaceae</taxon>
        <taxon>Pontibacterium</taxon>
    </lineage>
</organism>
<evidence type="ECO:0000256" key="9">
    <source>
        <dbReference type="ARBA" id="ARBA00052756"/>
    </source>
</evidence>
<gene>
    <name evidence="11 16" type="primary">rlmD</name>
    <name evidence="16" type="ORF">IOQ59_19540</name>
</gene>
<evidence type="ECO:0000256" key="7">
    <source>
        <dbReference type="ARBA" id="ARBA00023004"/>
    </source>
</evidence>
<feature type="binding site" evidence="11">
    <location>
        <position position="89"/>
    </location>
    <ligand>
        <name>[4Fe-4S] cluster</name>
        <dbReference type="ChEBI" id="CHEBI:49883"/>
    </ligand>
</feature>
<keyword evidence="17" id="KW-1185">Reference proteome</keyword>
<feature type="binding site" evidence="11">
    <location>
        <position position="95"/>
    </location>
    <ligand>
        <name>[4Fe-4S] cluster</name>
        <dbReference type="ChEBI" id="CHEBI:49883"/>
    </ligand>
</feature>
<evidence type="ECO:0000259" key="15">
    <source>
        <dbReference type="PROSITE" id="PS50926"/>
    </source>
</evidence>
<name>A0A8J7FDF8_9GAMM</name>
<dbReference type="PROSITE" id="PS51687">
    <property type="entry name" value="SAM_MT_RNA_M5U"/>
    <property type="match status" value="1"/>
</dbReference>
<dbReference type="GO" id="GO:0005506">
    <property type="term" value="F:iron ion binding"/>
    <property type="evidence" value="ECO:0007669"/>
    <property type="project" value="UniProtKB-UniRule"/>
</dbReference>
<keyword evidence="7 11" id="KW-0408">Iron</keyword>
<comment type="caution">
    <text evidence="16">The sequence shown here is derived from an EMBL/GenBank/DDBJ whole genome shotgun (WGS) entry which is preliminary data.</text>
</comment>
<comment type="catalytic activity">
    <reaction evidence="9 11">
        <text>uridine(1939) in 23S rRNA + S-adenosyl-L-methionine = 5-methyluridine(1939) in 23S rRNA + S-adenosyl-L-homocysteine + H(+)</text>
        <dbReference type="Rhea" id="RHEA:42908"/>
        <dbReference type="Rhea" id="RHEA-COMP:10278"/>
        <dbReference type="Rhea" id="RHEA-COMP:10279"/>
        <dbReference type="ChEBI" id="CHEBI:15378"/>
        <dbReference type="ChEBI" id="CHEBI:57856"/>
        <dbReference type="ChEBI" id="CHEBI:59789"/>
        <dbReference type="ChEBI" id="CHEBI:65315"/>
        <dbReference type="ChEBI" id="CHEBI:74447"/>
        <dbReference type="EC" id="2.1.1.190"/>
    </reaction>
</comment>
<keyword evidence="8 11" id="KW-0411">Iron-sulfur</keyword>
<dbReference type="InterPro" id="IPR010280">
    <property type="entry name" value="U5_MeTrfase_fam"/>
</dbReference>
<evidence type="ECO:0000256" key="6">
    <source>
        <dbReference type="ARBA" id="ARBA00022723"/>
    </source>
</evidence>
<dbReference type="AlphaFoldDB" id="A0A8J7FDF8"/>
<feature type="binding site" evidence="11">
    <location>
        <position position="316"/>
    </location>
    <ligand>
        <name>S-adenosyl-L-methionine</name>
        <dbReference type="ChEBI" id="CHEBI:59789"/>
    </ligand>
</feature>
<evidence type="ECO:0000256" key="13">
    <source>
        <dbReference type="PROSITE-ProRule" id="PRU10015"/>
    </source>
</evidence>
<feature type="active site" description="Nucleophile" evidence="11 12">
    <location>
        <position position="406"/>
    </location>
</feature>
<dbReference type="InterPro" id="IPR002792">
    <property type="entry name" value="TRAM_dom"/>
</dbReference>
<dbReference type="PANTHER" id="PTHR11061:SF49">
    <property type="entry name" value="23S RRNA (URACIL(1939)-C(5))-METHYLTRANSFERASE RLMD"/>
    <property type="match status" value="1"/>
</dbReference>
<feature type="compositionally biased region" description="Basic residues" evidence="14">
    <location>
        <begin position="1"/>
        <end position="17"/>
    </location>
</feature>
<feature type="binding site" evidence="11 12">
    <location>
        <position position="311"/>
    </location>
    <ligand>
        <name>S-adenosyl-L-methionine</name>
        <dbReference type="ChEBI" id="CHEBI:59789"/>
    </ligand>
</feature>
<keyword evidence="5 11" id="KW-0949">S-adenosyl-L-methionine</keyword>
<dbReference type="PROSITE" id="PS01230">
    <property type="entry name" value="TRMA_1"/>
    <property type="match status" value="1"/>
</dbReference>
<feature type="binding site" evidence="11">
    <location>
        <position position="98"/>
    </location>
    <ligand>
        <name>[4Fe-4S] cluster</name>
        <dbReference type="ChEBI" id="CHEBI:49883"/>
    </ligand>
</feature>
<feature type="domain" description="TRAM" evidence="15">
    <location>
        <begin position="18"/>
        <end position="76"/>
    </location>
</feature>
<dbReference type="FunFam" id="3.40.50.150:FF:000009">
    <property type="entry name" value="23S rRNA (Uracil(1939)-C(5))-methyltransferase RlmD"/>
    <property type="match status" value="1"/>
</dbReference>
<feature type="binding site" evidence="11">
    <location>
        <position position="177"/>
    </location>
    <ligand>
        <name>[4Fe-4S] cluster</name>
        <dbReference type="ChEBI" id="CHEBI:49883"/>
    </ligand>
</feature>
<dbReference type="GO" id="GO:0003723">
    <property type="term" value="F:RNA binding"/>
    <property type="evidence" value="ECO:0007669"/>
    <property type="project" value="InterPro"/>
</dbReference>
<keyword evidence="1 11" id="KW-0004">4Fe-4S</keyword>
<dbReference type="Gene3D" id="2.40.50.140">
    <property type="entry name" value="Nucleic acid-binding proteins"/>
    <property type="match status" value="1"/>
</dbReference>
<dbReference type="GO" id="GO:0070041">
    <property type="term" value="F:rRNA (uridine-C5-)-methyltransferase activity"/>
    <property type="evidence" value="ECO:0007669"/>
    <property type="project" value="UniProtKB-UniRule"/>
</dbReference>
<dbReference type="GO" id="GO:0051539">
    <property type="term" value="F:4 iron, 4 sulfur cluster binding"/>
    <property type="evidence" value="ECO:0007669"/>
    <property type="project" value="UniProtKB-KW"/>
</dbReference>
<dbReference type="FunFam" id="2.40.50.140:FF:000097">
    <property type="entry name" value="23S rRNA (uracil(1939)-C(5))-methyltransferase RlmD"/>
    <property type="match status" value="1"/>
</dbReference>
<evidence type="ECO:0000256" key="2">
    <source>
        <dbReference type="ARBA" id="ARBA00022552"/>
    </source>
</evidence>
<feature type="binding site" evidence="11 12">
    <location>
        <position position="282"/>
    </location>
    <ligand>
        <name>S-adenosyl-L-methionine</name>
        <dbReference type="ChEBI" id="CHEBI:59789"/>
    </ligand>
</feature>
<feature type="binding site" evidence="11 12">
    <location>
        <position position="332"/>
    </location>
    <ligand>
        <name>S-adenosyl-L-methionine</name>
        <dbReference type="ChEBI" id="CHEBI:59789"/>
    </ligand>
</feature>
<dbReference type="Gene3D" id="2.40.50.1070">
    <property type="match status" value="1"/>
</dbReference>
<dbReference type="Pfam" id="PF01938">
    <property type="entry name" value="TRAM"/>
    <property type="match status" value="1"/>
</dbReference>
<dbReference type="InterPro" id="IPR029063">
    <property type="entry name" value="SAM-dependent_MTases_sf"/>
</dbReference>
<dbReference type="GO" id="GO:0070475">
    <property type="term" value="P:rRNA base methylation"/>
    <property type="evidence" value="ECO:0007669"/>
    <property type="project" value="TreeGrafter"/>
</dbReference>
<proteinExistence type="inferred from homology"/>
<feature type="active site" evidence="13">
    <location>
        <position position="406"/>
    </location>
</feature>
<evidence type="ECO:0000256" key="1">
    <source>
        <dbReference type="ARBA" id="ARBA00022485"/>
    </source>
</evidence>
<dbReference type="InterPro" id="IPR001566">
    <property type="entry name" value="23S_rRNA_MeTrfase_RlmD"/>
</dbReference>
<keyword evidence="4 11" id="KW-0808">Transferase</keyword>
<evidence type="ECO:0000256" key="3">
    <source>
        <dbReference type="ARBA" id="ARBA00022603"/>
    </source>
</evidence>
<feature type="binding site" evidence="11 12">
    <location>
        <position position="380"/>
    </location>
    <ligand>
        <name>S-adenosyl-L-methionine</name>
        <dbReference type="ChEBI" id="CHEBI:59789"/>
    </ligand>
</feature>
<dbReference type="SUPFAM" id="SSF53335">
    <property type="entry name" value="S-adenosyl-L-methionine-dependent methyltransferases"/>
    <property type="match status" value="1"/>
</dbReference>
<feature type="region of interest" description="Disordered" evidence="14">
    <location>
        <begin position="1"/>
        <end position="20"/>
    </location>
</feature>